<dbReference type="AlphaFoldDB" id="A0A1W1EI38"/>
<accession>A0A1W1EI38</accession>
<sequence length="68" mass="8189">MHTIKLQVEDNIYEHIMFFLNNLNRKDLKIIENKSTPKILDEDLTLFSNHTANLIDDWKDDSEDDIWK</sequence>
<reference evidence="1" key="1">
    <citation type="submission" date="2016-10" db="EMBL/GenBank/DDBJ databases">
        <authorList>
            <person name="de Groot N.N."/>
        </authorList>
    </citation>
    <scope>NUCLEOTIDE SEQUENCE</scope>
</reference>
<dbReference type="EMBL" id="FRYL01000011">
    <property type="protein sequence ID" value="SHO80462.1"/>
    <property type="molecule type" value="Genomic_DNA"/>
</dbReference>
<gene>
    <name evidence="1" type="ORF">MNB_SV-15-1330</name>
</gene>
<protein>
    <submittedName>
        <fullName evidence="1">Uncharacterized protein</fullName>
    </submittedName>
</protein>
<organism evidence="1">
    <name type="scientific">hydrothermal vent metagenome</name>
    <dbReference type="NCBI Taxonomy" id="652676"/>
    <lineage>
        <taxon>unclassified sequences</taxon>
        <taxon>metagenomes</taxon>
        <taxon>ecological metagenomes</taxon>
    </lineage>
</organism>
<proteinExistence type="predicted"/>
<name>A0A1W1EI38_9ZZZZ</name>
<evidence type="ECO:0000313" key="1">
    <source>
        <dbReference type="EMBL" id="SHO80462.1"/>
    </source>
</evidence>